<dbReference type="HAMAP" id="MF_00470">
    <property type="entry name" value="MenC_1"/>
    <property type="match status" value="1"/>
</dbReference>
<dbReference type="InterPro" id="IPR013342">
    <property type="entry name" value="Mandelate_racemase_C"/>
</dbReference>
<feature type="binding site" evidence="4">
    <location>
        <position position="221"/>
    </location>
    <ligand>
        <name>Mg(2+)</name>
        <dbReference type="ChEBI" id="CHEBI:18420"/>
    </ligand>
</feature>
<keyword evidence="2 4" id="KW-0460">Magnesium</keyword>
<name>A0ABT3LCI3_9CYAN</name>
<dbReference type="NCBIfam" id="TIGR01927">
    <property type="entry name" value="menC_gam_Gplu"/>
    <property type="match status" value="1"/>
</dbReference>
<protein>
    <recommendedName>
        <fullName evidence="4 5">o-succinylbenzoate synthase</fullName>
        <shortName evidence="4">OSB synthase</shortName>
        <shortName evidence="4">OSBS</shortName>
        <ecNumber evidence="4 5">4.2.1.113</ecNumber>
    </recommendedName>
    <alternativeName>
        <fullName evidence="4">4-(2'-carboxyphenyl)-4-oxybutyric acid synthase</fullName>
    </alternativeName>
    <alternativeName>
        <fullName evidence="4">o-succinylbenzoic acid synthase</fullName>
    </alternativeName>
</protein>
<dbReference type="SFLD" id="SFLDS00001">
    <property type="entry name" value="Enolase"/>
    <property type="match status" value="1"/>
</dbReference>
<keyword evidence="8" id="KW-1185">Reference proteome</keyword>
<feature type="binding site" evidence="4">
    <location>
        <position position="196"/>
    </location>
    <ligand>
        <name>Mg(2+)</name>
        <dbReference type="ChEBI" id="CHEBI:18420"/>
    </ligand>
</feature>
<dbReference type="InterPro" id="IPR010196">
    <property type="entry name" value="OSB_synthase_MenC1"/>
</dbReference>
<dbReference type="SFLD" id="SFLDG00180">
    <property type="entry name" value="muconate_cycloisomerase"/>
    <property type="match status" value="1"/>
</dbReference>
<dbReference type="CDD" id="cd03320">
    <property type="entry name" value="OSBS"/>
    <property type="match status" value="1"/>
</dbReference>
<dbReference type="Proteomes" id="UP001526426">
    <property type="component" value="Unassembled WGS sequence"/>
</dbReference>
<evidence type="ECO:0000256" key="3">
    <source>
        <dbReference type="ARBA" id="ARBA00023239"/>
    </source>
</evidence>
<dbReference type="RefSeq" id="WP_265266618.1">
    <property type="nucleotide sequence ID" value="NZ_JAIHOM010000162.1"/>
</dbReference>
<keyword evidence="1 4" id="KW-0479">Metal-binding</keyword>
<proteinExistence type="inferred from homology"/>
<dbReference type="InterPro" id="IPR029017">
    <property type="entry name" value="Enolase-like_N"/>
</dbReference>
<comment type="pathway">
    <text evidence="4">Cofactor biosynthesis; phylloquinone biosynthesis.</text>
</comment>
<gene>
    <name evidence="4" type="primary">menC</name>
    <name evidence="7" type="ORF">K4A83_20820</name>
</gene>
<dbReference type="SUPFAM" id="SSF51604">
    <property type="entry name" value="Enolase C-terminal domain-like"/>
    <property type="match status" value="1"/>
</dbReference>
<evidence type="ECO:0000313" key="7">
    <source>
        <dbReference type="EMBL" id="MCW6038695.1"/>
    </source>
</evidence>
<evidence type="ECO:0000256" key="4">
    <source>
        <dbReference type="HAMAP-Rule" id="MF_00470"/>
    </source>
</evidence>
<dbReference type="Gene3D" id="3.30.390.10">
    <property type="entry name" value="Enolase-like, N-terminal domain"/>
    <property type="match status" value="1"/>
</dbReference>
<evidence type="ECO:0000256" key="5">
    <source>
        <dbReference type="NCBIfam" id="TIGR01927"/>
    </source>
</evidence>
<dbReference type="SMART" id="SM00922">
    <property type="entry name" value="MR_MLE"/>
    <property type="match status" value="1"/>
</dbReference>
<dbReference type="SUPFAM" id="SSF54826">
    <property type="entry name" value="Enolase N-terminal domain-like"/>
    <property type="match status" value="1"/>
</dbReference>
<feature type="binding site" evidence="4">
    <location>
        <position position="169"/>
    </location>
    <ligand>
        <name>Mg(2+)</name>
        <dbReference type="ChEBI" id="CHEBI:18420"/>
    </ligand>
</feature>
<comment type="function">
    <text evidence="4">Converts 2-succinyl-6-hydroxy-2,4-cyclohexadiene-1-carboxylate (SHCHC) to 2-succinylbenzoate (OSB).</text>
</comment>
<dbReference type="NCBIfam" id="NF002739">
    <property type="entry name" value="PRK02714.1"/>
    <property type="match status" value="1"/>
</dbReference>
<comment type="caution">
    <text evidence="7">The sequence shown here is derived from an EMBL/GenBank/DDBJ whole genome shotgun (WGS) entry which is preliminary data.</text>
</comment>
<feature type="active site" description="Proton donor" evidence="4">
    <location>
        <position position="140"/>
    </location>
</feature>
<dbReference type="InterPro" id="IPR029065">
    <property type="entry name" value="Enolase_C-like"/>
</dbReference>
<dbReference type="GO" id="GO:0043748">
    <property type="term" value="F:O-succinylbenzoate synthase activity"/>
    <property type="evidence" value="ECO:0007669"/>
    <property type="project" value="UniProtKB-EC"/>
</dbReference>
<comment type="similarity">
    <text evidence="4">Belongs to the mandelate racemase/muconate lactonizing enzyme family. MenC type 1 subfamily.</text>
</comment>
<dbReference type="Pfam" id="PF21508">
    <property type="entry name" value="MenC_N"/>
    <property type="match status" value="1"/>
</dbReference>
<evidence type="ECO:0000256" key="2">
    <source>
        <dbReference type="ARBA" id="ARBA00022842"/>
    </source>
</evidence>
<dbReference type="SFLD" id="SFLDF00009">
    <property type="entry name" value="o-succinylbenzoate_synthase"/>
    <property type="match status" value="1"/>
</dbReference>
<feature type="domain" description="Mandelate racemase/muconate lactonizing enzyme C-terminal" evidence="6">
    <location>
        <begin position="123"/>
        <end position="217"/>
    </location>
</feature>
<dbReference type="PANTHER" id="PTHR48073:SF2">
    <property type="entry name" value="O-SUCCINYLBENZOATE SYNTHASE"/>
    <property type="match status" value="1"/>
</dbReference>
<comment type="catalytic activity">
    <reaction evidence="4">
        <text>(1R,6R)-6-hydroxy-2-succinyl-cyclohexa-2,4-diene-1-carboxylate = 2-succinylbenzoate + H2O</text>
        <dbReference type="Rhea" id="RHEA:10196"/>
        <dbReference type="ChEBI" id="CHEBI:15377"/>
        <dbReference type="ChEBI" id="CHEBI:18325"/>
        <dbReference type="ChEBI" id="CHEBI:58689"/>
        <dbReference type="EC" id="4.2.1.113"/>
    </reaction>
</comment>
<sequence>MSYCFTFRVYQRPFLHPLHTHHGLWKVREGIILRLENSQQEVAWGEIAPLPDFGSETLEDAIAFCQSLGPQISPTLLSSLPDSLPACQFAFESAFHQFLTPSPPLSLPPSRFAYLLPSGKPALTAWYPLWQQGGRTFKWKIGVLPLHQELDLFQQLDTLLPEGVQLRLDANGGLTPDQTREWLKIGENTSRIEFLEQPLPPAEFPTLCTLQDQFKTPLALDESVSRLNDLKTCYNQGWRGVFVLKVAIAGSPQKLRQFCQTHPLDLVLSSVLETPIARTAALHLAQEIAPQRALGFGTTQWFKTVQKTWLNDLWTAS</sequence>
<dbReference type="Gene3D" id="3.20.20.120">
    <property type="entry name" value="Enolase-like C-terminal domain"/>
    <property type="match status" value="1"/>
</dbReference>
<dbReference type="Pfam" id="PF13378">
    <property type="entry name" value="MR_MLE_C"/>
    <property type="match status" value="1"/>
</dbReference>
<evidence type="ECO:0000256" key="1">
    <source>
        <dbReference type="ARBA" id="ARBA00022723"/>
    </source>
</evidence>
<dbReference type="EMBL" id="JAIHOM010000162">
    <property type="protein sequence ID" value="MCW6038695.1"/>
    <property type="molecule type" value="Genomic_DNA"/>
</dbReference>
<dbReference type="PANTHER" id="PTHR48073">
    <property type="entry name" value="O-SUCCINYLBENZOATE SYNTHASE-RELATED"/>
    <property type="match status" value="1"/>
</dbReference>
<accession>A0ABT3LCI3</accession>
<feature type="active site" description="Proton acceptor" evidence="4">
    <location>
        <position position="245"/>
    </location>
</feature>
<dbReference type="InterPro" id="IPR036849">
    <property type="entry name" value="Enolase-like_C_sf"/>
</dbReference>
<dbReference type="EC" id="4.2.1.113" evidence="4 5"/>
<dbReference type="InterPro" id="IPR041338">
    <property type="entry name" value="OSBS_N"/>
</dbReference>
<evidence type="ECO:0000259" key="6">
    <source>
        <dbReference type="SMART" id="SM00922"/>
    </source>
</evidence>
<organism evidence="7 8">
    <name type="scientific">Spirulina subsalsa FACHB-351</name>
    <dbReference type="NCBI Taxonomy" id="234711"/>
    <lineage>
        <taxon>Bacteria</taxon>
        <taxon>Bacillati</taxon>
        <taxon>Cyanobacteriota</taxon>
        <taxon>Cyanophyceae</taxon>
        <taxon>Spirulinales</taxon>
        <taxon>Spirulinaceae</taxon>
        <taxon>Spirulina</taxon>
    </lineage>
</organism>
<comment type="cofactor">
    <cofactor evidence="4">
        <name>a divalent metal cation</name>
        <dbReference type="ChEBI" id="CHEBI:60240"/>
    </cofactor>
</comment>
<comment type="pathway">
    <text evidence="4">Quinol/quinone metabolism; 1,4-dihydroxy-2-naphthoate biosynthesis; 1,4-dihydroxy-2-naphthoate from chorismate: step 4/7.</text>
</comment>
<keyword evidence="3 4" id="KW-0456">Lyase</keyword>
<evidence type="ECO:0000313" key="8">
    <source>
        <dbReference type="Proteomes" id="UP001526426"/>
    </source>
</evidence>
<reference evidence="7 8" key="1">
    <citation type="submission" date="2021-08" db="EMBL/GenBank/DDBJ databases">
        <title>Draft genome sequence of Spirulina subsalsa with high tolerance to salinity and hype-accumulation of phycocyanin.</title>
        <authorList>
            <person name="Pei H."/>
            <person name="Jiang L."/>
        </authorList>
    </citation>
    <scope>NUCLEOTIDE SEQUENCE [LARGE SCALE GENOMIC DNA]</scope>
    <source>
        <strain evidence="7 8">FACHB-351</strain>
    </source>
</reference>